<evidence type="ECO:0000313" key="4">
    <source>
        <dbReference type="Proteomes" id="UP001432014"/>
    </source>
</evidence>
<dbReference type="RefSeq" id="WP_329494452.1">
    <property type="nucleotide sequence ID" value="NZ_CP108460.1"/>
</dbReference>
<gene>
    <name evidence="3" type="ORF">OG469_30445</name>
</gene>
<protein>
    <recommendedName>
        <fullName evidence="5">Lipoprotein</fullName>
    </recommendedName>
</protein>
<keyword evidence="4" id="KW-1185">Reference proteome</keyword>
<keyword evidence="2" id="KW-0732">Signal</keyword>
<feature type="compositionally biased region" description="Low complexity" evidence="1">
    <location>
        <begin position="47"/>
        <end position="59"/>
    </location>
</feature>
<accession>A0ABZ1WFB0</accession>
<dbReference type="EMBL" id="CP108482">
    <property type="protein sequence ID" value="WUS59448.1"/>
    <property type="molecule type" value="Genomic_DNA"/>
</dbReference>
<feature type="region of interest" description="Disordered" evidence="1">
    <location>
        <begin position="35"/>
        <end position="59"/>
    </location>
</feature>
<proteinExistence type="predicted"/>
<evidence type="ECO:0000256" key="2">
    <source>
        <dbReference type="SAM" id="SignalP"/>
    </source>
</evidence>
<dbReference type="Proteomes" id="UP001432014">
    <property type="component" value="Chromosome"/>
</dbReference>
<evidence type="ECO:0008006" key="5">
    <source>
        <dbReference type="Google" id="ProtNLM"/>
    </source>
</evidence>
<evidence type="ECO:0000313" key="3">
    <source>
        <dbReference type="EMBL" id="WUS59448.1"/>
    </source>
</evidence>
<evidence type="ECO:0000256" key="1">
    <source>
        <dbReference type="SAM" id="MobiDB-lite"/>
    </source>
</evidence>
<organism evidence="3 4">
    <name type="scientific">Kitasatospora herbaricolor</name>
    <dbReference type="NCBI Taxonomy" id="68217"/>
    <lineage>
        <taxon>Bacteria</taxon>
        <taxon>Bacillati</taxon>
        <taxon>Actinomycetota</taxon>
        <taxon>Actinomycetes</taxon>
        <taxon>Kitasatosporales</taxon>
        <taxon>Streptomycetaceae</taxon>
        <taxon>Kitasatospora</taxon>
    </lineage>
</organism>
<reference evidence="3 4" key="1">
    <citation type="submission" date="2022-10" db="EMBL/GenBank/DDBJ databases">
        <title>The complete genomes of actinobacterial strains from the NBC collection.</title>
        <authorList>
            <person name="Joergensen T.S."/>
            <person name="Alvarez Arevalo M."/>
            <person name="Sterndorff E.B."/>
            <person name="Faurdal D."/>
            <person name="Vuksanovic O."/>
            <person name="Mourched A.-S."/>
            <person name="Charusanti P."/>
            <person name="Shaw S."/>
            <person name="Blin K."/>
            <person name="Weber T."/>
        </authorList>
    </citation>
    <scope>NUCLEOTIDE SEQUENCE [LARGE SCALE GENOMIC DNA]</scope>
    <source>
        <strain evidence="3 4">NBC_01247</strain>
    </source>
</reference>
<feature type="chain" id="PRO_5046960477" description="Lipoprotein" evidence="2">
    <location>
        <begin position="34"/>
        <end position="198"/>
    </location>
</feature>
<dbReference type="PROSITE" id="PS51257">
    <property type="entry name" value="PROKAR_LIPOPROTEIN"/>
    <property type="match status" value="1"/>
</dbReference>
<name>A0ABZ1WFB0_9ACTN</name>
<feature type="signal peptide" evidence="2">
    <location>
        <begin position="1"/>
        <end position="33"/>
    </location>
</feature>
<sequence length="198" mass="20526">MPVHVRTVRPNTLRALTLPAVTALLAATAACSAAPSAPSAAAPPAPAAAAGQAGSATGTSRPLAALDAAAVTQQLIRVIPTVKLTVTYDGTTDPNGKLGRPHQYVSKSAFDDTRVSGLPKAKEDESRGRRDSISYGGTVEIFATPEDARGWADYIDQGQQAMGSLLTPDYIFRNGTVVVRVSHLLTTEQASAYGRAIA</sequence>